<name>A0A0D0EB19_9AGAM</name>
<keyword evidence="3" id="KW-1185">Reference proteome</keyword>
<proteinExistence type="predicted"/>
<evidence type="ECO:0000256" key="1">
    <source>
        <dbReference type="SAM" id="MobiDB-lite"/>
    </source>
</evidence>
<sequence>MFGQCLTLLRRTKHTPVVQSPSQIEEDRINHTPPVPSPLNDPGFSGHSMPPQDRRLVITKMKATNLFTGLGQIPPTSDLQHISASLRQIPAGFYVNIFADNKEYKTANKPVIVDGGMAEWDDHIYLPLICGRTAPLCVI</sequence>
<reference evidence="3" key="2">
    <citation type="submission" date="2015-01" db="EMBL/GenBank/DDBJ databases">
        <title>Evolutionary Origins and Diversification of the Mycorrhizal Mutualists.</title>
        <authorList>
            <consortium name="DOE Joint Genome Institute"/>
            <consortium name="Mycorrhizal Genomics Consortium"/>
            <person name="Kohler A."/>
            <person name="Kuo A."/>
            <person name="Nagy L.G."/>
            <person name="Floudas D."/>
            <person name="Copeland A."/>
            <person name="Barry K.W."/>
            <person name="Cichocki N."/>
            <person name="Veneault-Fourrey C."/>
            <person name="LaButti K."/>
            <person name="Lindquist E.A."/>
            <person name="Lipzen A."/>
            <person name="Lundell T."/>
            <person name="Morin E."/>
            <person name="Murat C."/>
            <person name="Riley R."/>
            <person name="Ohm R."/>
            <person name="Sun H."/>
            <person name="Tunlid A."/>
            <person name="Henrissat B."/>
            <person name="Grigoriev I.V."/>
            <person name="Hibbett D.S."/>
            <person name="Martin F."/>
        </authorList>
    </citation>
    <scope>NUCLEOTIDE SEQUENCE [LARGE SCALE GENOMIC DNA]</scope>
    <source>
        <strain evidence="3">Ve08.2h10</strain>
    </source>
</reference>
<dbReference type="OrthoDB" id="2665508at2759"/>
<dbReference type="InParanoid" id="A0A0D0EB19"/>
<reference evidence="2 3" key="1">
    <citation type="submission" date="2014-04" db="EMBL/GenBank/DDBJ databases">
        <authorList>
            <consortium name="DOE Joint Genome Institute"/>
            <person name="Kuo A."/>
            <person name="Kohler A."/>
            <person name="Jargeat P."/>
            <person name="Nagy L.G."/>
            <person name="Floudas D."/>
            <person name="Copeland A."/>
            <person name="Barry K.W."/>
            <person name="Cichocki N."/>
            <person name="Veneault-Fourrey C."/>
            <person name="LaButti K."/>
            <person name="Lindquist E.A."/>
            <person name="Lipzen A."/>
            <person name="Lundell T."/>
            <person name="Morin E."/>
            <person name="Murat C."/>
            <person name="Sun H."/>
            <person name="Tunlid A."/>
            <person name="Henrissat B."/>
            <person name="Grigoriev I.V."/>
            <person name="Hibbett D.S."/>
            <person name="Martin F."/>
            <person name="Nordberg H.P."/>
            <person name="Cantor M.N."/>
            <person name="Hua S.X."/>
        </authorList>
    </citation>
    <scope>NUCLEOTIDE SEQUENCE [LARGE SCALE GENOMIC DNA]</scope>
    <source>
        <strain evidence="2 3">Ve08.2h10</strain>
    </source>
</reference>
<evidence type="ECO:0000313" key="2">
    <source>
        <dbReference type="EMBL" id="KIK97045.1"/>
    </source>
</evidence>
<organism evidence="2 3">
    <name type="scientific">Paxillus rubicundulus Ve08.2h10</name>
    <dbReference type="NCBI Taxonomy" id="930991"/>
    <lineage>
        <taxon>Eukaryota</taxon>
        <taxon>Fungi</taxon>
        <taxon>Dikarya</taxon>
        <taxon>Basidiomycota</taxon>
        <taxon>Agaricomycotina</taxon>
        <taxon>Agaricomycetes</taxon>
        <taxon>Agaricomycetidae</taxon>
        <taxon>Boletales</taxon>
        <taxon>Paxilineae</taxon>
        <taxon>Paxillaceae</taxon>
        <taxon>Paxillus</taxon>
    </lineage>
</organism>
<dbReference type="EMBL" id="KN824955">
    <property type="protein sequence ID" value="KIK97045.1"/>
    <property type="molecule type" value="Genomic_DNA"/>
</dbReference>
<dbReference type="HOGENOM" id="CLU_1845734_0_0_1"/>
<evidence type="ECO:0000313" key="3">
    <source>
        <dbReference type="Proteomes" id="UP000054538"/>
    </source>
</evidence>
<dbReference type="Proteomes" id="UP000054538">
    <property type="component" value="Unassembled WGS sequence"/>
</dbReference>
<feature type="region of interest" description="Disordered" evidence="1">
    <location>
        <begin position="16"/>
        <end position="35"/>
    </location>
</feature>
<dbReference type="AlphaFoldDB" id="A0A0D0EB19"/>
<accession>A0A0D0EB19</accession>
<protein>
    <submittedName>
        <fullName evidence="2">Uncharacterized protein</fullName>
    </submittedName>
</protein>
<gene>
    <name evidence="2" type="ORF">PAXRUDRAFT_258669</name>
</gene>